<evidence type="ECO:0000313" key="1">
    <source>
        <dbReference type="EMBL" id="SVB90428.1"/>
    </source>
</evidence>
<proteinExistence type="predicted"/>
<feature type="non-terminal residue" evidence="1">
    <location>
        <position position="60"/>
    </location>
</feature>
<dbReference type="AlphaFoldDB" id="A0A382HSZ5"/>
<gene>
    <name evidence="1" type="ORF">METZ01_LOCUS243282</name>
</gene>
<dbReference type="PROSITE" id="PS51257">
    <property type="entry name" value="PROKAR_LIPOPROTEIN"/>
    <property type="match status" value="1"/>
</dbReference>
<dbReference type="EMBL" id="UINC01063129">
    <property type="protein sequence ID" value="SVB90428.1"/>
    <property type="molecule type" value="Genomic_DNA"/>
</dbReference>
<accession>A0A382HSZ5</accession>
<sequence length="60" mass="6491">MTPRTFLIVLVVLSACTPSSDQTSSSDPGQVEEAAVMGPTVSVDEIADNVYRFSYNNHRS</sequence>
<reference evidence="1" key="1">
    <citation type="submission" date="2018-05" db="EMBL/GenBank/DDBJ databases">
        <authorList>
            <person name="Lanie J.A."/>
            <person name="Ng W.-L."/>
            <person name="Kazmierczak K.M."/>
            <person name="Andrzejewski T.M."/>
            <person name="Davidsen T.M."/>
            <person name="Wayne K.J."/>
            <person name="Tettelin H."/>
            <person name="Glass J.I."/>
            <person name="Rusch D."/>
            <person name="Podicherti R."/>
            <person name="Tsui H.-C.T."/>
            <person name="Winkler M.E."/>
        </authorList>
    </citation>
    <scope>NUCLEOTIDE SEQUENCE</scope>
</reference>
<protein>
    <submittedName>
        <fullName evidence="1">Uncharacterized protein</fullName>
    </submittedName>
</protein>
<name>A0A382HSZ5_9ZZZZ</name>
<organism evidence="1">
    <name type="scientific">marine metagenome</name>
    <dbReference type="NCBI Taxonomy" id="408172"/>
    <lineage>
        <taxon>unclassified sequences</taxon>
        <taxon>metagenomes</taxon>
        <taxon>ecological metagenomes</taxon>
    </lineage>
</organism>